<dbReference type="InterPro" id="IPR029058">
    <property type="entry name" value="AB_hydrolase_fold"/>
</dbReference>
<dbReference type="Pfam" id="PF12697">
    <property type="entry name" value="Abhydrolase_6"/>
    <property type="match status" value="1"/>
</dbReference>
<gene>
    <name evidence="2" type="ORF">SAMN05216266_111103</name>
</gene>
<dbReference type="Gene3D" id="3.40.50.1820">
    <property type="entry name" value="alpha/beta hydrolase"/>
    <property type="match status" value="1"/>
</dbReference>
<dbReference type="InterPro" id="IPR050228">
    <property type="entry name" value="Carboxylesterase_BioH"/>
</dbReference>
<sequence length="297" mass="33005">MTETGSPELWRDARLGTAHEVRLPKGAIRYHEAGEGPVLVFVHGYLVNANIWRKLVPLLADRFRCITPDWPLGSHIVPMPRGADLTPPGIAGLIGDLLDVLDLCDVTLIGNDSGGAYSQIAAAERPRRLGRLVLNSCETPWCSWPPGPGGFGLLKAAAGTPLTHHGLYQILRLPSSWRWRNTYGRLAKYPIDRQVMHGYVRPVLTRAAIRFDGRKAIGGVSNDFSRRAAEVLQRRFTKPVLCAWAAEDRVFPLDHGLRYAGKLGTELRTIADSYTYTAEDQPERTAEVLRDWLLRVG</sequence>
<reference evidence="3" key="1">
    <citation type="submission" date="2016-10" db="EMBL/GenBank/DDBJ databases">
        <authorList>
            <person name="Varghese N."/>
            <person name="Submissions S."/>
        </authorList>
    </citation>
    <scope>NUCLEOTIDE SEQUENCE [LARGE SCALE GENOMIC DNA]</scope>
    <source>
        <strain evidence="3">CGMCC 4.3568</strain>
    </source>
</reference>
<dbReference type="EMBL" id="FOKG01000011">
    <property type="protein sequence ID" value="SFB43497.1"/>
    <property type="molecule type" value="Genomic_DNA"/>
</dbReference>
<keyword evidence="3" id="KW-1185">Reference proteome</keyword>
<dbReference type="SUPFAM" id="SSF53474">
    <property type="entry name" value="alpha/beta-Hydrolases"/>
    <property type="match status" value="1"/>
</dbReference>
<dbReference type="RefSeq" id="WP_245788453.1">
    <property type="nucleotide sequence ID" value="NZ_FOKG01000011.1"/>
</dbReference>
<evidence type="ECO:0000313" key="2">
    <source>
        <dbReference type="EMBL" id="SFB43497.1"/>
    </source>
</evidence>
<dbReference type="Proteomes" id="UP000243799">
    <property type="component" value="Unassembled WGS sequence"/>
</dbReference>
<dbReference type="AlphaFoldDB" id="A0A1I1B075"/>
<dbReference type="PANTHER" id="PTHR43194">
    <property type="entry name" value="HYDROLASE ALPHA/BETA FOLD FAMILY"/>
    <property type="match status" value="1"/>
</dbReference>
<dbReference type="PANTHER" id="PTHR43194:SF2">
    <property type="entry name" value="PEROXISOMAL MEMBRANE PROTEIN LPX1"/>
    <property type="match status" value="1"/>
</dbReference>
<organism evidence="2 3">
    <name type="scientific">Amycolatopsis marina</name>
    <dbReference type="NCBI Taxonomy" id="490629"/>
    <lineage>
        <taxon>Bacteria</taxon>
        <taxon>Bacillati</taxon>
        <taxon>Actinomycetota</taxon>
        <taxon>Actinomycetes</taxon>
        <taxon>Pseudonocardiales</taxon>
        <taxon>Pseudonocardiaceae</taxon>
        <taxon>Amycolatopsis</taxon>
    </lineage>
</organism>
<protein>
    <submittedName>
        <fullName evidence="2">Pimeloyl-ACP methyl ester carboxylesterase</fullName>
    </submittedName>
</protein>
<feature type="domain" description="AB hydrolase-1" evidence="1">
    <location>
        <begin position="39"/>
        <end position="287"/>
    </location>
</feature>
<evidence type="ECO:0000259" key="1">
    <source>
        <dbReference type="Pfam" id="PF12697"/>
    </source>
</evidence>
<dbReference type="GO" id="GO:0003824">
    <property type="term" value="F:catalytic activity"/>
    <property type="evidence" value="ECO:0007669"/>
    <property type="project" value="UniProtKB-ARBA"/>
</dbReference>
<dbReference type="STRING" id="490629.SAMN05216266_111103"/>
<proteinExistence type="predicted"/>
<name>A0A1I1B075_9PSEU</name>
<evidence type="ECO:0000313" key="3">
    <source>
        <dbReference type="Proteomes" id="UP000243799"/>
    </source>
</evidence>
<accession>A0A1I1B075</accession>
<dbReference type="InterPro" id="IPR000073">
    <property type="entry name" value="AB_hydrolase_1"/>
</dbReference>